<dbReference type="PROSITE" id="PS51257">
    <property type="entry name" value="PROKAR_LIPOPROTEIN"/>
    <property type="match status" value="1"/>
</dbReference>
<evidence type="ECO:0000313" key="2">
    <source>
        <dbReference type="EMBL" id="SCG52171.1"/>
    </source>
</evidence>
<proteinExistence type="predicted"/>
<evidence type="ECO:0000313" key="3">
    <source>
        <dbReference type="Proteomes" id="UP000198217"/>
    </source>
</evidence>
<accession>A0A1C5I2P5</accession>
<evidence type="ECO:0000256" key="1">
    <source>
        <dbReference type="SAM" id="MobiDB-lite"/>
    </source>
</evidence>
<dbReference type="EMBL" id="LT607750">
    <property type="protein sequence ID" value="SCG52171.1"/>
    <property type="molecule type" value="Genomic_DNA"/>
</dbReference>
<protein>
    <recommendedName>
        <fullName evidence="4">DUF3558 domain-containing protein</fullName>
    </recommendedName>
</protein>
<feature type="region of interest" description="Disordered" evidence="1">
    <location>
        <begin position="21"/>
        <end position="52"/>
    </location>
</feature>
<organism evidence="2 3">
    <name type="scientific">Micromonospora echinaurantiaca</name>
    <dbReference type="NCBI Taxonomy" id="47857"/>
    <lineage>
        <taxon>Bacteria</taxon>
        <taxon>Bacillati</taxon>
        <taxon>Actinomycetota</taxon>
        <taxon>Actinomycetes</taxon>
        <taxon>Micromonosporales</taxon>
        <taxon>Micromonosporaceae</taxon>
        <taxon>Micromonospora</taxon>
    </lineage>
</organism>
<gene>
    <name evidence="2" type="ORF">GA0070609_2629</name>
</gene>
<sequence length="170" mass="17588">MRRWIAPVALVVVLALTGCGGSEEPQGSPGAAEEVDGGDGVIEGDGAAVERPSCPFTPERASELVGRTMNADGNCLFRDGNGVAILTITLASEVAGQATYDYSREQAGKRFERVSEVDKGDQGYLATGGTEAEAVVISKAGAYTVQISSFHDDAAANEALLRKLVDAIPA</sequence>
<evidence type="ECO:0008006" key="4">
    <source>
        <dbReference type="Google" id="ProtNLM"/>
    </source>
</evidence>
<dbReference type="AlphaFoldDB" id="A0A1C5I2P5"/>
<reference evidence="2 3" key="1">
    <citation type="submission" date="2016-06" db="EMBL/GenBank/DDBJ databases">
        <authorList>
            <person name="Kjaerup R.B."/>
            <person name="Dalgaard T.S."/>
            <person name="Juul-Madsen H.R."/>
        </authorList>
    </citation>
    <scope>NUCLEOTIDE SEQUENCE [LARGE SCALE GENOMIC DNA]</scope>
    <source>
        <strain evidence="2 3">DSM 43904</strain>
    </source>
</reference>
<keyword evidence="3" id="KW-1185">Reference proteome</keyword>
<name>A0A1C5I2P5_9ACTN</name>
<dbReference type="Proteomes" id="UP000198217">
    <property type="component" value="Chromosome I"/>
</dbReference>
<dbReference type="RefSeq" id="WP_157748127.1">
    <property type="nucleotide sequence ID" value="NZ_LT607750.1"/>
</dbReference>